<comment type="subcellular location">
    <subcellularLocation>
        <location evidence="1 11">Cytoplasm</location>
    </subcellularLocation>
</comment>
<evidence type="ECO:0000256" key="10">
    <source>
        <dbReference type="ARBA" id="ARBA00049339"/>
    </source>
</evidence>
<dbReference type="PANTHER" id="PTHR11956:SF5">
    <property type="entry name" value="ARGININE--TRNA LIGASE, CYTOPLASMIC"/>
    <property type="match status" value="1"/>
</dbReference>
<dbReference type="InterPro" id="IPR001278">
    <property type="entry name" value="Arg-tRNA-ligase"/>
</dbReference>
<sequence length="575" mass="61489">MTLTAHTVVHTPVEPLAVVVERRVAGLLGGAEALLRRSGRADFQANGVLPLAKVRGKNPAALAAEVAARLAGVAPVAHCVASGPGFLNIDIDDAALLRNLAARAADPRLGVARTATPGVTVVDYSSPNIAKEMHVGHLRTTVIGDALTRIFDFTGETVIRRNHLGDWGTGFGMLIEQLFDESGEGGEVPDDVAALSATYQRARACFDADAGFAERARLRVVALQAGDERTLAVWWRLVEVSQVHFQQVYAELGVLLEEADAVGESHYNPMLPQVCAELEAAGIAVESQGALCVFPEGDEGAPLIVRKGDGGYGYAVTDLAAVRDRVGTLGARRLLYLVDARQARHFAQVFDTARRAGWLPEGVTARHLPFGMVLGSDGRPFKTRSGDTVRLQDLLDQATEKATAIVAAKNPGLTGEELRTRARQVGVGALKYADLSNNRIKDYVFDPDRMLSLTGDTATYLQYAHARMRSVLRKAGEAGAVFEGAELAPAERALGLVLDEFGGAVAAAAETCEPHRLCAYLHALATAFSAFWEHCPVLKAEDERVRRNRLLLCALSARTLELGMGLLGIEAPSEL</sequence>
<dbReference type="RefSeq" id="WP_052439085.1">
    <property type="nucleotide sequence ID" value="NZ_BBPN01000030.1"/>
</dbReference>
<dbReference type="InterPro" id="IPR005148">
    <property type="entry name" value="Arg-tRNA-synth_N"/>
</dbReference>
<protein>
    <recommendedName>
        <fullName evidence="11">Arginine--tRNA ligase</fullName>
        <ecNumber evidence="11">6.1.1.19</ecNumber>
    </recommendedName>
    <alternativeName>
        <fullName evidence="11">Arginyl-tRNA synthetase</fullName>
        <shortName evidence="11">ArgRS</shortName>
    </alternativeName>
</protein>
<dbReference type="OrthoDB" id="9803211at2"/>
<evidence type="ECO:0000256" key="7">
    <source>
        <dbReference type="ARBA" id="ARBA00022840"/>
    </source>
</evidence>
<dbReference type="FunFam" id="1.10.730.10:FF:000006">
    <property type="entry name" value="Arginyl-tRNA synthetase 2, mitochondrial"/>
    <property type="match status" value="1"/>
</dbReference>
<dbReference type="SUPFAM" id="SSF52374">
    <property type="entry name" value="Nucleotidylyl transferase"/>
    <property type="match status" value="1"/>
</dbReference>
<dbReference type="Gene3D" id="1.10.730.10">
    <property type="entry name" value="Isoleucyl-tRNA Synthetase, Domain 1"/>
    <property type="match status" value="1"/>
</dbReference>
<evidence type="ECO:0000259" key="14">
    <source>
        <dbReference type="SMART" id="SM01016"/>
    </source>
</evidence>
<reference evidence="16" key="1">
    <citation type="submission" date="2016-10" db="EMBL/GenBank/DDBJ databases">
        <authorList>
            <person name="Varghese N."/>
        </authorList>
    </citation>
    <scope>NUCLEOTIDE SEQUENCE [LARGE SCALE GENOMIC DNA]</scope>
    <source>
        <strain evidence="16">DSM 45096 / BCRC 16803 / CGMCC 4.1857 / CIP 109030 / JCM 12277 / KCTC 19219 / NBRC 100920 / 33214</strain>
    </source>
</reference>
<dbReference type="InterPro" id="IPR014729">
    <property type="entry name" value="Rossmann-like_a/b/a_fold"/>
</dbReference>
<organism evidence="15 16">
    <name type="scientific">Streptacidiphilus jiangxiensis</name>
    <dbReference type="NCBI Taxonomy" id="235985"/>
    <lineage>
        <taxon>Bacteria</taxon>
        <taxon>Bacillati</taxon>
        <taxon>Actinomycetota</taxon>
        <taxon>Actinomycetes</taxon>
        <taxon>Kitasatosporales</taxon>
        <taxon>Streptomycetaceae</taxon>
        <taxon>Streptacidiphilus</taxon>
    </lineage>
</organism>
<evidence type="ECO:0000313" key="15">
    <source>
        <dbReference type="EMBL" id="SEK79380.1"/>
    </source>
</evidence>
<keyword evidence="4 11" id="KW-0963">Cytoplasm</keyword>
<name>A0A1H7JZ11_STRJI</name>
<evidence type="ECO:0000256" key="3">
    <source>
        <dbReference type="ARBA" id="ARBA00011245"/>
    </source>
</evidence>
<dbReference type="SUPFAM" id="SSF55190">
    <property type="entry name" value="Arginyl-tRNA synthetase (ArgRS), N-terminal 'additional' domain"/>
    <property type="match status" value="1"/>
</dbReference>
<keyword evidence="16" id="KW-1185">Reference proteome</keyword>
<dbReference type="FunFam" id="3.40.50.620:FF:000116">
    <property type="entry name" value="Arginine--tRNA ligase"/>
    <property type="match status" value="1"/>
</dbReference>
<evidence type="ECO:0000256" key="5">
    <source>
        <dbReference type="ARBA" id="ARBA00022598"/>
    </source>
</evidence>
<evidence type="ECO:0000256" key="4">
    <source>
        <dbReference type="ARBA" id="ARBA00022490"/>
    </source>
</evidence>
<dbReference type="InterPro" id="IPR009080">
    <property type="entry name" value="tRNAsynth_Ia_anticodon-bd"/>
</dbReference>
<feature type="domain" description="Arginyl tRNA synthetase N-terminal" evidence="14">
    <location>
        <begin position="14"/>
        <end position="91"/>
    </location>
</feature>
<dbReference type="PROSITE" id="PS00178">
    <property type="entry name" value="AA_TRNA_LIGASE_I"/>
    <property type="match status" value="1"/>
</dbReference>
<evidence type="ECO:0000256" key="9">
    <source>
        <dbReference type="ARBA" id="ARBA00023146"/>
    </source>
</evidence>
<dbReference type="AlphaFoldDB" id="A0A1H7JZ11"/>
<evidence type="ECO:0000256" key="6">
    <source>
        <dbReference type="ARBA" id="ARBA00022741"/>
    </source>
</evidence>
<gene>
    <name evidence="11" type="primary">argS</name>
    <name evidence="15" type="ORF">SAMN05414137_103513</name>
</gene>
<dbReference type="Pfam" id="PF03485">
    <property type="entry name" value="Arg_tRNA_synt_N"/>
    <property type="match status" value="1"/>
</dbReference>
<dbReference type="PANTHER" id="PTHR11956">
    <property type="entry name" value="ARGINYL-TRNA SYNTHETASE"/>
    <property type="match status" value="1"/>
</dbReference>
<dbReference type="GO" id="GO:0005524">
    <property type="term" value="F:ATP binding"/>
    <property type="evidence" value="ECO:0007669"/>
    <property type="project" value="UniProtKB-UniRule"/>
</dbReference>
<dbReference type="CDD" id="cd07956">
    <property type="entry name" value="Anticodon_Ia_Arg"/>
    <property type="match status" value="1"/>
</dbReference>
<keyword evidence="6 11" id="KW-0547">Nucleotide-binding</keyword>
<evidence type="ECO:0000256" key="8">
    <source>
        <dbReference type="ARBA" id="ARBA00022917"/>
    </source>
</evidence>
<dbReference type="STRING" id="235985.SAMN05414137_103513"/>
<proteinExistence type="inferred from homology"/>
<dbReference type="GO" id="GO:0006420">
    <property type="term" value="P:arginyl-tRNA aminoacylation"/>
    <property type="evidence" value="ECO:0007669"/>
    <property type="project" value="UniProtKB-UniRule"/>
</dbReference>
<feature type="domain" description="DALR anticodon binding" evidence="13">
    <location>
        <begin position="461"/>
        <end position="575"/>
    </location>
</feature>
<dbReference type="SMART" id="SM00836">
    <property type="entry name" value="DALR_1"/>
    <property type="match status" value="1"/>
</dbReference>
<dbReference type="NCBIfam" id="TIGR00456">
    <property type="entry name" value="argS"/>
    <property type="match status" value="1"/>
</dbReference>
<keyword evidence="5 11" id="KW-0436">Ligase</keyword>
<keyword evidence="7 11" id="KW-0067">ATP-binding</keyword>
<comment type="catalytic activity">
    <reaction evidence="10 11">
        <text>tRNA(Arg) + L-arginine + ATP = L-arginyl-tRNA(Arg) + AMP + diphosphate</text>
        <dbReference type="Rhea" id="RHEA:20301"/>
        <dbReference type="Rhea" id="RHEA-COMP:9658"/>
        <dbReference type="Rhea" id="RHEA-COMP:9673"/>
        <dbReference type="ChEBI" id="CHEBI:30616"/>
        <dbReference type="ChEBI" id="CHEBI:32682"/>
        <dbReference type="ChEBI" id="CHEBI:33019"/>
        <dbReference type="ChEBI" id="CHEBI:78442"/>
        <dbReference type="ChEBI" id="CHEBI:78513"/>
        <dbReference type="ChEBI" id="CHEBI:456215"/>
        <dbReference type="EC" id="6.1.1.19"/>
    </reaction>
</comment>
<dbReference type="EC" id="6.1.1.19" evidence="11"/>
<feature type="short sequence motif" description="'HIGH' region" evidence="11">
    <location>
        <begin position="127"/>
        <end position="137"/>
    </location>
</feature>
<dbReference type="InterPro" id="IPR035684">
    <property type="entry name" value="ArgRS_core"/>
</dbReference>
<dbReference type="EMBL" id="FOAZ01000003">
    <property type="protein sequence ID" value="SEK79380.1"/>
    <property type="molecule type" value="Genomic_DNA"/>
</dbReference>
<dbReference type="eggNOG" id="COG0018">
    <property type="taxonomic scope" value="Bacteria"/>
</dbReference>
<dbReference type="Gene3D" id="3.30.1360.70">
    <property type="entry name" value="Arginyl tRNA synthetase N-terminal domain"/>
    <property type="match status" value="1"/>
</dbReference>
<dbReference type="InterPro" id="IPR036695">
    <property type="entry name" value="Arg-tRNA-synth_N_sf"/>
</dbReference>
<keyword evidence="8 11" id="KW-0648">Protein biosynthesis</keyword>
<dbReference type="SUPFAM" id="SSF47323">
    <property type="entry name" value="Anticodon-binding domain of a subclass of class I aminoacyl-tRNA synthetases"/>
    <property type="match status" value="1"/>
</dbReference>
<dbReference type="GO" id="GO:0004814">
    <property type="term" value="F:arginine-tRNA ligase activity"/>
    <property type="evidence" value="ECO:0007669"/>
    <property type="project" value="UniProtKB-UniRule"/>
</dbReference>
<dbReference type="Proteomes" id="UP000183015">
    <property type="component" value="Unassembled WGS sequence"/>
</dbReference>
<evidence type="ECO:0000259" key="13">
    <source>
        <dbReference type="SMART" id="SM00836"/>
    </source>
</evidence>
<dbReference type="PRINTS" id="PR01038">
    <property type="entry name" value="TRNASYNTHARG"/>
</dbReference>
<dbReference type="Pfam" id="PF00750">
    <property type="entry name" value="tRNA-synt_1d"/>
    <property type="match status" value="1"/>
</dbReference>
<evidence type="ECO:0000256" key="12">
    <source>
        <dbReference type="RuleBase" id="RU363038"/>
    </source>
</evidence>
<accession>A0A1H7JZ11</accession>
<comment type="subunit">
    <text evidence="3 11">Monomer.</text>
</comment>
<comment type="similarity">
    <text evidence="2 11 12">Belongs to the class-I aminoacyl-tRNA synthetase family.</text>
</comment>
<dbReference type="SMART" id="SM01016">
    <property type="entry name" value="Arg_tRNA_synt_N"/>
    <property type="match status" value="1"/>
</dbReference>
<dbReference type="Gene3D" id="3.40.50.620">
    <property type="entry name" value="HUPs"/>
    <property type="match status" value="1"/>
</dbReference>
<evidence type="ECO:0000313" key="16">
    <source>
        <dbReference type="Proteomes" id="UP000183015"/>
    </source>
</evidence>
<dbReference type="GO" id="GO:0005737">
    <property type="term" value="C:cytoplasm"/>
    <property type="evidence" value="ECO:0007669"/>
    <property type="project" value="UniProtKB-SubCell"/>
</dbReference>
<dbReference type="HAMAP" id="MF_00123">
    <property type="entry name" value="Arg_tRNA_synth"/>
    <property type="match status" value="1"/>
</dbReference>
<dbReference type="Pfam" id="PF05746">
    <property type="entry name" value="DALR_1"/>
    <property type="match status" value="1"/>
</dbReference>
<evidence type="ECO:0000256" key="2">
    <source>
        <dbReference type="ARBA" id="ARBA00005594"/>
    </source>
</evidence>
<dbReference type="InterPro" id="IPR001412">
    <property type="entry name" value="aa-tRNA-synth_I_CS"/>
</dbReference>
<evidence type="ECO:0000256" key="11">
    <source>
        <dbReference type="HAMAP-Rule" id="MF_00123"/>
    </source>
</evidence>
<evidence type="ECO:0000256" key="1">
    <source>
        <dbReference type="ARBA" id="ARBA00004496"/>
    </source>
</evidence>
<dbReference type="CDD" id="cd00671">
    <property type="entry name" value="ArgRS_core"/>
    <property type="match status" value="1"/>
</dbReference>
<keyword evidence="9 11" id="KW-0030">Aminoacyl-tRNA synthetase</keyword>
<dbReference type="InterPro" id="IPR008909">
    <property type="entry name" value="DALR_anticod-bd"/>
</dbReference>